<dbReference type="GO" id="GO:0052757">
    <property type="term" value="F:chondroitin hydrolase activity"/>
    <property type="evidence" value="ECO:0007669"/>
    <property type="project" value="TreeGrafter"/>
</dbReference>
<sequence>MSATIRKETIVPVALQRGERAAIAQKIRHALPVILKAVDRNSAYFGQRFPDAACKNGIYPIIDNQEWTTSFWTGQLWLAWEWTGNAAYRALAGQHVRSFGERIAKRDHTNHHDLGFLYSLSCVAASKLTDNREAIYIAQQAAEVLMERYHDKCGIIQAWGELDNPEQQGRMIIDCNMNLPLLYQASATTGDPRYAQAAKSHIEQARRYIVREDGSTFHTYYMDVHTGEPRFGNTHQGFSDDSCWSRGQAWGVYGFLLNYLYTGDEKLLELSQTLANYFINRLPEDLVCYWDLALTDPNSERDSSASAILACALLELVKQLPATHPDRESYEALALRMIERMLDGYLNLEHKEGEGLLKHSVYYFKGNVGVNECCAWGDYFLMEAITRATSCWNSYW</sequence>
<proteinExistence type="inferred from homology"/>
<dbReference type="PANTHER" id="PTHR36845">
    <property type="entry name" value="HYDROLASE, PUTATIVE (AFU_ORTHOLOGUE AFUA_7G05090)-RELATED"/>
    <property type="match status" value="1"/>
</dbReference>
<dbReference type="EMBL" id="RKIT01000002">
    <property type="protein sequence ID" value="RSC19077.1"/>
    <property type="molecule type" value="Genomic_DNA"/>
</dbReference>
<reference evidence="7" key="3">
    <citation type="submission" date="2018-10" db="EMBL/GenBank/DDBJ databases">
        <title>FDA dAtabase for Regulatory Grade micrObial Sequences (FDA-ARGOS): Supporting development and validation of Infectious Disease Dx tests.</title>
        <authorList>
            <person name="Campos J."/>
            <person name="Goldberg B."/>
            <person name="Tallon L.J."/>
            <person name="Sadzewicz L."/>
            <person name="Zhao X."/>
            <person name="Vavikolanu K."/>
            <person name="Mehta A."/>
            <person name="Aluvathingal J."/>
            <person name="Nadendla S."/>
            <person name="Geyer C."/>
            <person name="Nandy P."/>
            <person name="Yan Y."/>
            <person name="Sichtig H."/>
        </authorList>
    </citation>
    <scope>NUCLEOTIDE SEQUENCE</scope>
    <source>
        <strain evidence="7">FDAARGOS_526</strain>
    </source>
</reference>
<evidence type="ECO:0000313" key="6">
    <source>
        <dbReference type="EMBL" id="MBJ9868439.1"/>
    </source>
</evidence>
<evidence type="ECO:0000256" key="2">
    <source>
        <dbReference type="ARBA" id="ARBA00038358"/>
    </source>
</evidence>
<dbReference type="Proteomes" id="UP000282299">
    <property type="component" value="Unassembled WGS sequence"/>
</dbReference>
<feature type="binding site" evidence="4">
    <location>
        <position position="174"/>
    </location>
    <ligand>
        <name>substrate</name>
    </ligand>
</feature>
<evidence type="ECO:0000313" key="9">
    <source>
        <dbReference type="Proteomes" id="UP000251584"/>
    </source>
</evidence>
<organism evidence="5">
    <name type="scientific">Citrobacter koseri</name>
    <name type="common">Citrobacter diversus</name>
    <dbReference type="NCBI Taxonomy" id="545"/>
    <lineage>
        <taxon>Bacteria</taxon>
        <taxon>Pseudomonadati</taxon>
        <taxon>Pseudomonadota</taxon>
        <taxon>Gammaproteobacteria</taxon>
        <taxon>Enterobacterales</taxon>
        <taxon>Enterobacteriaceae</taxon>
        <taxon>Citrobacter</taxon>
    </lineage>
</organism>
<gene>
    <name evidence="8" type="primary">ugl_1</name>
    <name evidence="5" type="ORF">BN1086_02303</name>
    <name evidence="7" type="ORF">EGS84_20070</name>
    <name evidence="6" type="ORF">I5687_10830</name>
    <name evidence="8" type="ORF">NCTC10786_00480</name>
</gene>
<dbReference type="EMBL" id="UAVY01000001">
    <property type="protein sequence ID" value="SQB20993.1"/>
    <property type="molecule type" value="Genomic_DNA"/>
</dbReference>
<reference evidence="10" key="4">
    <citation type="submission" date="2018-10" db="EMBL/GenBank/DDBJ databases">
        <title>FDA dAtabase for Regulatory Grade micrObial Sequences (FDA-ARGOS): Supporting development and validation of Infectious Disease Dx tests.</title>
        <authorList>
            <person name="Goldberg B."/>
            <person name="Campos J."/>
            <person name="Tallon L."/>
            <person name="Sadzewicz L."/>
            <person name="Zhao X."/>
            <person name="Vavikolanu K."/>
            <person name="Mehta A."/>
            <person name="Aluvathingal J."/>
            <person name="Nadendla S."/>
            <person name="Geyer C."/>
            <person name="Nandy P."/>
            <person name="Yan Y."/>
            <person name="Sichtig H."/>
        </authorList>
    </citation>
    <scope>NUCLEOTIDE SEQUENCE [LARGE SCALE GENOMIC DNA]</scope>
    <source>
        <strain evidence="10">FDAARGOS_526</strain>
    </source>
</reference>
<dbReference type="InterPro" id="IPR012341">
    <property type="entry name" value="6hp_glycosidase-like_sf"/>
</dbReference>
<keyword evidence="1 5" id="KW-0378">Hydrolase</keyword>
<comment type="similarity">
    <text evidence="2">Belongs to the glycosyl hydrolase 88 family.</text>
</comment>
<reference evidence="6" key="5">
    <citation type="submission" date="2020-11" db="EMBL/GenBank/DDBJ databases">
        <title>Enhanced detection system for hospital associated transmission using whole genome sequencing surveillance.</title>
        <authorList>
            <person name="Harrison L.H."/>
            <person name="Van Tyne D."/>
            <person name="Marsh J.W."/>
            <person name="Griffith M.P."/>
            <person name="Snyder D.J."/>
            <person name="Cooper V.S."/>
            <person name="Mustapha M."/>
        </authorList>
    </citation>
    <scope>NUCLEOTIDE SEQUENCE</scope>
    <source>
        <strain evidence="6">CB00014</strain>
    </source>
</reference>
<dbReference type="Proteomes" id="UP000807555">
    <property type="component" value="Unassembled WGS sequence"/>
</dbReference>
<dbReference type="Proteomes" id="UP000251584">
    <property type="component" value="Unassembled WGS sequence"/>
</dbReference>
<dbReference type="GO" id="GO:0000272">
    <property type="term" value="P:polysaccharide catabolic process"/>
    <property type="evidence" value="ECO:0007669"/>
    <property type="project" value="TreeGrafter"/>
</dbReference>
<dbReference type="InterPro" id="IPR052369">
    <property type="entry name" value="UG_Glycosaminoglycan_Hydrolase"/>
</dbReference>
<feature type="active site" description="Proton donor" evidence="3">
    <location>
        <position position="174"/>
    </location>
</feature>
<evidence type="ECO:0000313" key="10">
    <source>
        <dbReference type="Proteomes" id="UP000282299"/>
    </source>
</evidence>
<feature type="active site" description="Nucleophile" evidence="3">
    <location>
        <position position="113"/>
    </location>
</feature>
<feature type="binding site" evidence="4">
    <location>
        <position position="234"/>
    </location>
    <ligand>
        <name>substrate</name>
    </ligand>
</feature>
<evidence type="ECO:0000256" key="3">
    <source>
        <dbReference type="PIRSR" id="PIRSR610905-1"/>
    </source>
</evidence>
<evidence type="ECO:0000313" key="5">
    <source>
        <dbReference type="EMBL" id="CDZ84163.1"/>
    </source>
</evidence>
<dbReference type="Gene3D" id="1.50.10.10">
    <property type="match status" value="1"/>
</dbReference>
<dbReference type="Pfam" id="PF07470">
    <property type="entry name" value="Glyco_hydro_88"/>
    <property type="match status" value="1"/>
</dbReference>
<protein>
    <submittedName>
        <fullName evidence="7">Glucuronyl hydrolase</fullName>
    </submittedName>
    <submittedName>
        <fullName evidence="6">Glycoside hydrolase family 88 protein</fullName>
    </submittedName>
    <submittedName>
        <fullName evidence="5">Glycosyl hydrolase</fullName>
        <ecNumber evidence="8">3.2.1.179</ecNumber>
    </submittedName>
</protein>
<dbReference type="InterPro" id="IPR008928">
    <property type="entry name" value="6-hairpin_glycosidase_sf"/>
</dbReference>
<dbReference type="SUPFAM" id="SSF48208">
    <property type="entry name" value="Six-hairpin glycosidases"/>
    <property type="match status" value="1"/>
</dbReference>
<dbReference type="EC" id="3.2.1.179" evidence="8"/>
<dbReference type="EMBL" id="JADVNV010000003">
    <property type="protein sequence ID" value="MBJ9868439.1"/>
    <property type="molecule type" value="Genomic_DNA"/>
</dbReference>
<dbReference type="AlphaFoldDB" id="A0A078LJR3"/>
<evidence type="ECO:0000256" key="4">
    <source>
        <dbReference type="PIRSR" id="PIRSR610905-2"/>
    </source>
</evidence>
<evidence type="ECO:0000256" key="1">
    <source>
        <dbReference type="ARBA" id="ARBA00022801"/>
    </source>
</evidence>
<reference evidence="8 9" key="2">
    <citation type="submission" date="2018-06" db="EMBL/GenBank/DDBJ databases">
        <authorList>
            <consortium name="Pathogen Informatics"/>
            <person name="Doyle S."/>
        </authorList>
    </citation>
    <scope>NUCLEOTIDE SEQUENCE [LARGE SCALE GENOMIC DNA]</scope>
    <source>
        <strain evidence="8 9">NCTC10786</strain>
    </source>
</reference>
<evidence type="ECO:0000313" key="7">
    <source>
        <dbReference type="EMBL" id="RSC19077.1"/>
    </source>
</evidence>
<accession>A0A078LJR3</accession>
<feature type="binding site" evidence="4">
    <location>
        <position position="250"/>
    </location>
    <ligand>
        <name>substrate</name>
    </ligand>
</feature>
<evidence type="ECO:0000313" key="8">
    <source>
        <dbReference type="EMBL" id="SQB20993.1"/>
    </source>
</evidence>
<keyword evidence="8" id="KW-0326">Glycosidase</keyword>
<feature type="binding site" evidence="4">
    <location>
        <position position="246"/>
    </location>
    <ligand>
        <name>substrate</name>
    </ligand>
</feature>
<name>A0A078LJR3_CITKO</name>
<dbReference type="PATRIC" id="fig|545.11.peg.737"/>
<feature type="binding site" evidence="4">
    <location>
        <position position="232"/>
    </location>
    <ligand>
        <name>substrate</name>
    </ligand>
</feature>
<dbReference type="InterPro" id="IPR010905">
    <property type="entry name" value="Glyco_hydro_88"/>
</dbReference>
<dbReference type="RefSeq" id="WP_047458103.1">
    <property type="nucleotide sequence ID" value="NZ_ABTEQQ020000001.1"/>
</dbReference>
<feature type="binding site" evidence="4">
    <location>
        <position position="113"/>
    </location>
    <ligand>
        <name>substrate</name>
    </ligand>
</feature>
<dbReference type="PANTHER" id="PTHR36845:SF1">
    <property type="entry name" value="HYDROLASE, PUTATIVE (AFU_ORTHOLOGUE AFUA_7G05090)-RELATED"/>
    <property type="match status" value="1"/>
</dbReference>
<dbReference type="EMBL" id="LK931336">
    <property type="protein sequence ID" value="CDZ84163.1"/>
    <property type="molecule type" value="Genomic_DNA"/>
</dbReference>
<reference evidence="5" key="1">
    <citation type="submission" date="2014-06" db="EMBL/GenBank/DDBJ databases">
        <authorList>
            <person name="Urmite Genomes Urmite Genomes"/>
        </authorList>
    </citation>
    <scope>NUCLEOTIDE SEQUENCE</scope>
</reference>